<dbReference type="SMART" id="SM00150">
    <property type="entry name" value="SPEC"/>
    <property type="match status" value="32"/>
</dbReference>
<feature type="coiled-coil region" evidence="10">
    <location>
        <begin position="894"/>
        <end position="928"/>
    </location>
</feature>
<dbReference type="FunFam" id="1.20.58.60:FF:000126">
    <property type="entry name" value="Spectrin repeat containing, nuclear envelope 1a"/>
    <property type="match status" value="1"/>
</dbReference>
<reference evidence="14" key="1">
    <citation type="submission" date="2025-08" db="UniProtKB">
        <authorList>
            <consortium name="RefSeq"/>
        </authorList>
    </citation>
    <scope>IDENTIFICATION</scope>
</reference>
<dbReference type="OMA" id="SFEHGEH"/>
<dbReference type="RefSeq" id="XP_022095689.1">
    <property type="nucleotide sequence ID" value="XM_022239997.1"/>
</dbReference>
<feature type="coiled-coil region" evidence="10">
    <location>
        <begin position="4627"/>
        <end position="4657"/>
    </location>
</feature>
<feature type="compositionally biased region" description="Polar residues" evidence="11">
    <location>
        <begin position="4395"/>
        <end position="4404"/>
    </location>
</feature>
<feature type="region of interest" description="Disordered" evidence="11">
    <location>
        <begin position="4204"/>
        <end position="4519"/>
    </location>
</feature>
<organism evidence="13 14">
    <name type="scientific">Acanthaster planci</name>
    <name type="common">Crown-of-thorns starfish</name>
    <dbReference type="NCBI Taxonomy" id="133434"/>
    <lineage>
        <taxon>Eukaryota</taxon>
        <taxon>Metazoa</taxon>
        <taxon>Echinodermata</taxon>
        <taxon>Eleutherozoa</taxon>
        <taxon>Asterozoa</taxon>
        <taxon>Asteroidea</taxon>
        <taxon>Valvatacea</taxon>
        <taxon>Valvatida</taxon>
        <taxon>Acanthasteridae</taxon>
        <taxon>Acanthaster</taxon>
    </lineage>
</organism>
<feature type="coiled-coil region" evidence="10">
    <location>
        <begin position="1237"/>
        <end position="1271"/>
    </location>
</feature>
<feature type="compositionally biased region" description="Polar residues" evidence="11">
    <location>
        <begin position="1531"/>
        <end position="1549"/>
    </location>
</feature>
<feature type="region of interest" description="Disordered" evidence="11">
    <location>
        <begin position="1531"/>
        <end position="1552"/>
    </location>
</feature>
<feature type="compositionally biased region" description="Polar residues" evidence="11">
    <location>
        <begin position="4245"/>
        <end position="4259"/>
    </location>
</feature>
<feature type="region of interest" description="Disordered" evidence="11">
    <location>
        <begin position="4134"/>
        <end position="4189"/>
    </location>
</feature>
<evidence type="ECO:0000259" key="12">
    <source>
        <dbReference type="PROSITE" id="PS51049"/>
    </source>
</evidence>
<feature type="compositionally biased region" description="Polar residues" evidence="11">
    <location>
        <begin position="6845"/>
        <end position="6863"/>
    </location>
</feature>
<feature type="coiled-coil region" evidence="10">
    <location>
        <begin position="5020"/>
        <end position="5076"/>
    </location>
</feature>
<feature type="compositionally biased region" description="Polar residues" evidence="11">
    <location>
        <begin position="1417"/>
        <end position="1428"/>
    </location>
</feature>
<dbReference type="InterPro" id="IPR012315">
    <property type="entry name" value="KASH"/>
</dbReference>
<feature type="region of interest" description="Disordered" evidence="11">
    <location>
        <begin position="3791"/>
        <end position="3838"/>
    </location>
</feature>
<feature type="compositionally biased region" description="Basic and acidic residues" evidence="11">
    <location>
        <begin position="4205"/>
        <end position="4215"/>
    </location>
</feature>
<name>A0A8B7YQY2_ACAPL</name>
<feature type="compositionally biased region" description="Gly residues" evidence="11">
    <location>
        <begin position="3694"/>
        <end position="3705"/>
    </location>
</feature>
<feature type="region of interest" description="Disordered" evidence="11">
    <location>
        <begin position="3479"/>
        <end position="3530"/>
    </location>
</feature>
<feature type="region of interest" description="Disordered" evidence="11">
    <location>
        <begin position="1727"/>
        <end position="1750"/>
    </location>
</feature>
<feature type="region of interest" description="Disordered" evidence="11">
    <location>
        <begin position="6817"/>
        <end position="6895"/>
    </location>
</feature>
<dbReference type="InterPro" id="IPR002017">
    <property type="entry name" value="Spectrin_repeat"/>
</dbReference>
<feature type="topological domain" description="Cytoplasmic" evidence="9">
    <location>
        <begin position="1"/>
        <end position="7336"/>
    </location>
</feature>
<feature type="region of interest" description="Disordered" evidence="11">
    <location>
        <begin position="1144"/>
        <end position="1166"/>
    </location>
</feature>
<dbReference type="SMART" id="SM01249">
    <property type="entry name" value="KASH"/>
    <property type="match status" value="1"/>
</dbReference>
<feature type="topological domain" description="Perinuclear space" evidence="9">
    <location>
        <begin position="7358"/>
        <end position="7387"/>
    </location>
</feature>
<feature type="compositionally biased region" description="Low complexity" evidence="11">
    <location>
        <begin position="4457"/>
        <end position="4475"/>
    </location>
</feature>
<keyword evidence="4 9" id="KW-0812">Transmembrane</keyword>
<gene>
    <name evidence="14" type="primary">LOC110981942</name>
</gene>
<feature type="compositionally biased region" description="Polar residues" evidence="11">
    <location>
        <begin position="1727"/>
        <end position="1737"/>
    </location>
</feature>
<dbReference type="InterPro" id="IPR018159">
    <property type="entry name" value="Spectrin/alpha-actinin"/>
</dbReference>
<feature type="coiled-coil region" evidence="10">
    <location>
        <begin position="75"/>
        <end position="130"/>
    </location>
</feature>
<keyword evidence="5" id="KW-0677">Repeat</keyword>
<feature type="region of interest" description="Disordered" evidence="11">
    <location>
        <begin position="3103"/>
        <end position="3133"/>
    </location>
</feature>
<feature type="compositionally biased region" description="Basic residues" evidence="11">
    <location>
        <begin position="3803"/>
        <end position="3824"/>
    </location>
</feature>
<dbReference type="KEGG" id="aplc:110981942"/>
<feature type="compositionally biased region" description="Basic residues" evidence="11">
    <location>
        <begin position="3487"/>
        <end position="3499"/>
    </location>
</feature>
<feature type="region of interest" description="Disordered" evidence="11">
    <location>
        <begin position="1414"/>
        <end position="1436"/>
    </location>
</feature>
<dbReference type="Pfam" id="PF00435">
    <property type="entry name" value="Spectrin"/>
    <property type="match status" value="13"/>
</dbReference>
<evidence type="ECO:0000256" key="5">
    <source>
        <dbReference type="ARBA" id="ARBA00022737"/>
    </source>
</evidence>
<evidence type="ECO:0000256" key="10">
    <source>
        <dbReference type="SAM" id="Coils"/>
    </source>
</evidence>
<evidence type="ECO:0000256" key="11">
    <source>
        <dbReference type="SAM" id="MobiDB-lite"/>
    </source>
</evidence>
<proteinExistence type="inferred from homology"/>
<feature type="compositionally biased region" description="Basic and acidic residues" evidence="11">
    <location>
        <begin position="2510"/>
        <end position="2519"/>
    </location>
</feature>
<dbReference type="FunFam" id="1.20.58.60:FF:000157">
    <property type="entry name" value="Nesprin-1 isoform 1"/>
    <property type="match status" value="1"/>
</dbReference>
<dbReference type="Pfam" id="PF10541">
    <property type="entry name" value="KASH"/>
    <property type="match status" value="1"/>
</dbReference>
<keyword evidence="10" id="KW-0175">Coiled coil</keyword>
<feature type="coiled-coil region" evidence="10">
    <location>
        <begin position="6397"/>
        <end position="6431"/>
    </location>
</feature>
<dbReference type="GeneID" id="110981942"/>
<keyword evidence="13" id="KW-1185">Reference proteome</keyword>
<evidence type="ECO:0000256" key="7">
    <source>
        <dbReference type="ARBA" id="ARBA00023136"/>
    </source>
</evidence>
<feature type="compositionally biased region" description="Basic and acidic residues" evidence="11">
    <location>
        <begin position="4507"/>
        <end position="4517"/>
    </location>
</feature>
<feature type="region of interest" description="Disordered" evidence="11">
    <location>
        <begin position="4835"/>
        <end position="4874"/>
    </location>
</feature>
<comment type="similarity">
    <text evidence="2">Belongs to the nesprin family.</text>
</comment>
<feature type="compositionally biased region" description="Basic and acidic residues" evidence="11">
    <location>
        <begin position="4322"/>
        <end position="4339"/>
    </location>
</feature>
<evidence type="ECO:0000256" key="9">
    <source>
        <dbReference type="PROSITE-ProRule" id="PRU00385"/>
    </source>
</evidence>
<evidence type="ECO:0000256" key="6">
    <source>
        <dbReference type="ARBA" id="ARBA00022989"/>
    </source>
</evidence>
<feature type="compositionally biased region" description="Basic and acidic residues" evidence="11">
    <location>
        <begin position="3500"/>
        <end position="3522"/>
    </location>
</feature>
<dbReference type="SUPFAM" id="SSF46966">
    <property type="entry name" value="Spectrin repeat"/>
    <property type="match status" value="23"/>
</dbReference>
<accession>A0A8B7YQY2</accession>
<dbReference type="GO" id="GO:0031965">
    <property type="term" value="C:nuclear membrane"/>
    <property type="evidence" value="ECO:0007669"/>
    <property type="project" value="UniProtKB-SubCell"/>
</dbReference>
<keyword evidence="3" id="KW-0597">Phosphoprotein</keyword>
<dbReference type="OrthoDB" id="18853at2759"/>
<evidence type="ECO:0000256" key="8">
    <source>
        <dbReference type="ARBA" id="ARBA00023242"/>
    </source>
</evidence>
<evidence type="ECO:0000313" key="14">
    <source>
        <dbReference type="RefSeq" id="XP_022095689.1"/>
    </source>
</evidence>
<evidence type="ECO:0000256" key="2">
    <source>
        <dbReference type="ARBA" id="ARBA00008619"/>
    </source>
</evidence>
<evidence type="ECO:0000256" key="3">
    <source>
        <dbReference type="ARBA" id="ARBA00022553"/>
    </source>
</evidence>
<dbReference type="Proteomes" id="UP000694845">
    <property type="component" value="Unplaced"/>
</dbReference>
<feature type="region of interest" description="Disordered" evidence="11">
    <location>
        <begin position="724"/>
        <end position="748"/>
    </location>
</feature>
<feature type="compositionally biased region" description="Basic and acidic residues" evidence="11">
    <location>
        <begin position="724"/>
        <end position="737"/>
    </location>
</feature>
<feature type="region of interest" description="Disordered" evidence="11">
    <location>
        <begin position="3294"/>
        <end position="3323"/>
    </location>
</feature>
<keyword evidence="6" id="KW-1133">Transmembrane helix</keyword>
<feature type="region of interest" description="Disordered" evidence="11">
    <location>
        <begin position="3689"/>
        <end position="3708"/>
    </location>
</feature>
<feature type="region of interest" description="Disordered" evidence="11">
    <location>
        <begin position="2504"/>
        <end position="2523"/>
    </location>
</feature>
<dbReference type="PROSITE" id="PS51049">
    <property type="entry name" value="KASH"/>
    <property type="match status" value="1"/>
</dbReference>
<feature type="domain" description="KASH" evidence="12">
    <location>
        <begin position="7328"/>
        <end position="7387"/>
    </location>
</feature>
<feature type="region of interest" description="Disordered" evidence="11">
    <location>
        <begin position="1344"/>
        <end position="1393"/>
    </location>
</feature>
<protein>
    <submittedName>
        <fullName evidence="14">Nesprin-1-like isoform X1</fullName>
    </submittedName>
</protein>
<keyword evidence="8" id="KW-0539">Nucleus</keyword>
<feature type="coiled-coil region" evidence="10">
    <location>
        <begin position="5103"/>
        <end position="5130"/>
    </location>
</feature>
<feature type="compositionally biased region" description="Basic residues" evidence="11">
    <location>
        <begin position="4837"/>
        <end position="4847"/>
    </location>
</feature>
<evidence type="ECO:0000256" key="1">
    <source>
        <dbReference type="ARBA" id="ARBA00004126"/>
    </source>
</evidence>
<evidence type="ECO:0000256" key="4">
    <source>
        <dbReference type="ARBA" id="ARBA00022692"/>
    </source>
</evidence>
<dbReference type="Gene3D" id="1.20.58.60">
    <property type="match status" value="21"/>
</dbReference>
<dbReference type="PANTHER" id="PTHR14514">
    <property type="entry name" value="PKA ANCHORING PROTEIN"/>
    <property type="match status" value="1"/>
</dbReference>
<feature type="region of interest" description="Disordered" evidence="11">
    <location>
        <begin position="2416"/>
        <end position="2448"/>
    </location>
</feature>
<feature type="compositionally biased region" description="Acidic residues" evidence="11">
    <location>
        <begin position="4221"/>
        <end position="4232"/>
    </location>
</feature>
<comment type="subcellular location">
    <subcellularLocation>
        <location evidence="1">Nucleus membrane</location>
    </subcellularLocation>
</comment>
<feature type="compositionally biased region" description="Polar residues" evidence="11">
    <location>
        <begin position="4162"/>
        <end position="4174"/>
    </location>
</feature>
<feature type="coiled-coil region" evidence="10">
    <location>
        <begin position="585"/>
        <end position="631"/>
    </location>
</feature>
<feature type="region of interest" description="Disordered" evidence="11">
    <location>
        <begin position="1762"/>
        <end position="1793"/>
    </location>
</feature>
<feature type="compositionally biased region" description="Acidic residues" evidence="11">
    <location>
        <begin position="4134"/>
        <end position="4147"/>
    </location>
</feature>
<feature type="compositionally biased region" description="Basic and acidic residues" evidence="11">
    <location>
        <begin position="3297"/>
        <end position="3308"/>
    </location>
</feature>
<sequence>MKRYETDVAKIECWLSASEPIAFAPVVLQCPLEDMEQQRGQFQDICDDSDTYKNLVDSLCSQATDILPELSPSDKVIIEEQLQSLREKCKEVASKSSNKQYHLVDSIQQREAYEAQLADEDTELADLQALAKLLEDPISHDVDRATDQLQKAGDIKAKVVNQQPKMDSLHDSCAAMATSGQMDHAEDVSRLDGIYKDLLSRTASRCIVMEDAVRVRQAYAANVKEVQDCLEHCAIEMPALQESGMITEEKLEKCQALMSMVDEQFPTVVTLETQGQDILHTADKTDQPVITATNLKLKQDLRLAAENLRENQLVLEQTRSDKEALGKEVEGCLAWLKAADAEMREMTPIGLPAERVEEELSKHELSQPTLDKQLQQAQALIISVNAKYAELGEPIPLKLQADLEEMDALHSQLLYATKEKAARLQEALNLREDLERGQEAVGEWLDAAEEKLQEEEEGVDFEEGHDQLQKHKLLFAKEAICQSRLDEVEEIAEKILPSLSPEDAAKLKADLSDLASRLADTATRARNVEEELQDGVNNWQDFQAGAAEMKSALTGLEERASYQSPVSLAVARDNEQLSQEIGEVMQTQVKQLEFLKQQAEILDKQGNEPGKEAVQKRLQDLELLADSLQDKTSADNQKIKRQAASWQGYHHALQEVTEFMSSAERCLPMYVSPSVGNEDLISKLDSAKESKVKMAEGEASLERLQQASQILLDDLDDPTLSEPVREEMASVQDRDSRLQAAATETESSLEQELEDRRIFALQVEDVLKDLKQLLNRLAELVQSVGPELKDVEEKMNRQQDMANELNVLNQASDTLADTQQSKYDTLKATPPPEIAEEIERLRIQQAQVAEVMGDVERSLEGSKRLRRDFCDKVKRVEEVLEEVTETLQERVIDISEGKRATEEAQETLQEAKALMDVLHHQADSLTDQSNQPTERQQVIARVDNLQHQVMEMDESASLKVAELTEAVAPWEEYHEAMANVELWVAEGNSVTEPELVMTSPQVVQSQLDSHKNILANVPDITEKLDVLTATTEALSHICDSKHLSQKASAISERANEVESITEERRTVLEEAAKQWVKHGKELGELTAAVSQAKAAMFAPELETKGLHQQMKAQEDLLAALEMCEAKVEALNIRHAFLVLSKPTTRGHLTETPPTSPRRAQEVTPKVAGQEVIDPQLTELAGELEQLHQIADEHKDKLRVALIQQEEYDVQLEVLVTKIRAAQDRMASPVEPTTMEEIKRQLAEHDALAAEIQTYEDEISQLNEKTEKLREEAGARMASRLASYAKVNPPLQFITRPHFGVQAQLLRRGSPTMLPGLFATPQDAPASVDDGMEPLSAKMVEDIEKEDISDAEEQPLEASQALDRIPQRSDLTEQAPPSLASEAQKPLKRQDDMKTQVVTDQGLAYILRPLQETADDISGSSPLTGSASRTPGGGVGQPLPDYVVMQEIHPEKLPTVVAITSIPGTHKPLIIQDPRTGQLMAAEPAEKPEELPNQPTIYIPESGKVLILNPNENMALEACPVQTAGVLPSQHADSNTIGQEYQPPTETPLSQVEPGKAPEAALQKQIVTDKGLAFVLRPLEDFDLSSGVPSPLSGVFGVAPDGGDSQSLPAPDYVMIDDAQPDSLPVILGSDYLPVAEKPHVFKDPQTGQLMFAEPLSEPLELQSTLTAYIPDSGRAIVIDPSRNKTFEAYPAKDVPAVSEEVTAEMILPVELQEWKANLSLLSVEEQSAAETLPPSRSQLEEPQESERPVLRQIITTKGPAYILKPSEDGSCLPSPLSGQDGSAPDGGQSSQYPQYVISGEVSPQTVPNVIGTKTISLTEPLRIQDPKTGNIMEAYPAQKPEELNSEAIAFCEELNASPMVIHYPEANKVEVAQPMLSATKQPEAQLLVNQLITEEGPAYILKPIEEISGLDSLSRAPMRDEITSGPSVLTSSEVTELEKVPTVITSKPGLQSLQQPLKIKDPLSGRIMAAQPCEDPKDLQTQITAYSDDPKSGVIKIHHPIERIVPGEESFVLEKKPVTSELEAKSPPKQQLVTAEGPAYILRPLEKQTGPLDASPLQAKQGTTPDGSYYIISGKPEASVLPTAVSLRPLPDVHLGPLTISDPKTGKLLEAIPAVDPQQLRTEVTAVIKDSEDQPVKIYHPKKAQVLIAKPAKSMQSEETSPSTVLSRHPLRAAVQKRTLPEQQLVTEQGPVYVLTPLEQMPPEDAKRMQTAPITLPYDSELDKLPPVLSSRPLSETGVEAMHIVEPVSQKVMVAVPCVEQTQLLTEVTVFINETDKEVKIHHPQSLKPTLEAMSVVFEKQPLQLMTPEEQLSDEQLITVEGPAFILRPIRDTSPLIQLSATSHRSAGSIIGGTEICDIPTVKESKPISSDTAEPLWIRDPRTGEIMEAIPAVDPGQLQREITAYIKDTDEEPVKIHHPHTARGTKRPWTTSSEPSQLVEDSARANKDWHQRPIETGTKAKVSKKPEGYKFALGKSQTEPSPPMQEVEIDLIFAQSVETAKLTESPSFEKASRIPKQDDQLQPAYSSPISHQLVTEKGPAYILEPLDEAAVFQFGSPWEGGQGTTPGGGVGSAPADFLKVQEVPYEQLPRVIGTRRAVDQHPFTVQDPKTGKLLAAQPAHSLNDLRQSVSGYIPDGSKDQAMEIFDPSRKQVAVALPSEIAEDLMTALGGKSYFPSEPRPEDSASVPMDFNDARVSADPVPTGQKATAAIAEHPDGQMETSEHLSDSTFTLSAEPLRTSTPFSYAQLLKKPLVEEAISKPQLYQGAFEMQEDAPEPESQLEDKQDTICQLITDQGPVYVLKPIDKETIHPVKGKEGSAPDRSTGLPSVDFVISQDTLPQQQPPVVTGAREVPRSLSLFVRYPTTGQVLVAFPAESLKELDDELTAYIPDNASQSIRVHDPSKPEDQVAVPTEMVIVDETASAQSIGPSEYSLSIQSLWEQAPNDATSTKNEEPGIEYKAEEEKASESGPWQLVGKEGPIFVLKPTDSKASNPPIFEQARILDSVTGTPSIDLEISPESQLEHPPVVTGAQHATPTSKPMLIKDPKTSQTFIAVPAQSLSEVAEEKTVCIPGKAVTPIRIHDPLTGRSASASDDIFADEAELASRAHEVQKPGFKLPDEHGGEQQSSRKDEEGSNMHTTLVEEFNQLLTDQGPAYIVKPIDTFEGEVSSPLQGFGGSSSGTGEGPSSANFLISTESQPHRLPQVIGARKVSPSNPPIIQDPETGRTLVARPAQSLKDLEENISACIPDGFEEPVRIHNPCQTVDQIAIPTGQIQVDEAILSDRVGDIHKPLSLNLQDNVRRDKPSAGKEDEMEEDSQPKGGTSEESMQLLADQVDGAMVDSQPVDDAQDGTLQLLSDQGPVYVVTSLDSKSSLLPGKKEGASGGGAGPSLADFVISSDTQPMQEPLITGARSTPQSKLLIIDDPLTGQSLVARPAQSLRDFAEEVTACVPDECNRPIRIHDPHTTQDQIAVPAAMVSVEEETVPQITGKKKKSKKRKKKGTSADRKDTPKEAPERRVPHEEAKQLLTDQGPLYVLTPHGRELSSPMNGQQGLDGRVGPLSADFIISEDTTPQQLPVVTGARDAPKSQSFVIQDPRTREALVARPAESLSDLTKGITTCIPDDTTKPVRVHNPNASEDLIALPVDSAEQGSPSEGLLVPPVIETSTREETEQLLTDQGPLYVLKPVDGKVSTLKGGQEGDSVDGGEGPPSDFVMSLETQPKQQPVVSGARTVPQSTVLRVQDPRTGQTLLAKPAHSLNDLHDEVTASIPDQTDQPILVHNPSLLDDQIAVPAQKSPSDDQALHAVRAKKPKSPRHKGKKQKTKHPVPHQEEKMEETPSEVPGIQQLLSDQGPVFVLTPVDDASNPIKGLAGSAPSGGAGPPAADFVISPTRKPLQQPVITGSRCVPPTELLFVKEPRSGETLVAEPAKNLKDLKEKLTVCIPDEAKQSVTVHNPIESCDLIAYPSEPELVTERVSAEKLDSMEKPLAKRLSADPSERSMQVREDEPIQKQIITEKGPAYVLRPLGSAASPLDGLEGDTPDGGVKPPIVGDYRIADDAEPQRLPMAIGVRAAPQQRPLVVINPQTGEAVEAIPAQNVRDLYKSTIAYIEDEENGPMKIHDNDTGKVKVAYPVEIGMEPDSEAPMTEDQEDEPRSGESTPGFYTPETGSPARSRSNSLELAAEEPIQASEAAPRLTAFGFLAQVLGLTSKKDLKPKEEPATGLDGTDDGIPYEEAEGFLPPGETERPSTAEQVNIPESYSQATLDAGSKIRPEEPVPQPSRKLTTPVKTVRFADDLPPTFPSSQKSEPDSDVQATFKPHFPHPKPTRRDPDQQEARDPQGKSREPRKKLSSTPKESDQRHPQPPTDLSLHPVTPKKTPEAKPSPRRHLHPSPMGFRPSFVSQSPTSQAPAPEQLITPDTDSDLFYTPDAPSTSSDEVYYPARQPDEETPTQLTRKCVTAAPVSGPVKSPSSPRSRVPKGAESSPLEDLPSKTRKGKTSPIVGKDTSPSRETGGDRIEELNRSWDNLQQKMEEKQRMLRDALARQEDYHNALSELNIQLEAAEQKLKGIDQQDLDEGIATLGHILDEVEALQDKIIEVKEKGDKVVSRGDASNRDAIQATLASLRERTGNLLSDSLDKLNQLQIEREEQEELKSQLTSCKNELLQLETWLDNFVQLLEEEGQGAASQAEVSVVAIQQQLVLNQNHQLELSRKLQKLQDVQGIVDDIQANCPSREGETTSALAALLRTRAETLKRDLGDRQELLKMRRNTQQMAEEYQSDVQRLQEWLAAHRGATTATLAATEGMEGRSLPIDVGSESLQRQMDLQQRLEEELSAHQALLKSVARRGTRRRAHPATSPTEEESSQVNGRDEDTEDHELSEMRAKWQEISSQEAERKRQLLASLEYARPKETNGLNYPAPARRTLTFDLLDRSEEAEEDMQASVKALNQCWEKMQTQVEDQQTRLEQAYEFQSAYQTALQNVSSWLDNVQLKLFSSSWQKDTQAQLDDHSALQDEIHTFQDQLEVMNESCQAVLLEANEENRQLIQQALADLNLRMSTLETEAQQREQELREKNKRQKAFQDDAQIFQSWLTDAKKRLTSQDESDSVVALEDKINYNQQLENEIQQNEARLRDVVEKGDQLLSLDPQSPAVGNEVSMLQTGWEDLYRQAGTRRRRLNKAKILQEQYHKILQDYMEFLDMAEQKLSRDDVMATDARNLREQLEKHKEFFSDLGTHHLTIESIAQKADPSTQELFASQRSLLDQRSHAIQAKATVRGQMLERLVTDWDQLEKSLEELRSWLGHVEAQLPSSIDDATQESVQKGIHKYQAMTNLLSDRKPTLQQVLNRGQALLKNVTSSKLDNQLLDLSEKWATVQSKISQELALLSGLLQEWKAFNQESASFLPWLRDANKELLEWGKKDQQPQEVGAMVARLEKFMAFRKDIDGHLPLKESVCNHGQQLLKVKKLHTQPITEKLRLIDSQWSDLQNELPHVQEELHQMQMELLPSRQALNELMLWMDALERMLDDHKEKTYSSSNEVDAMMQIYRGYKIDLSTKLLTVEFVNQSMLHMSQDLESKREDKTDFAERLGAMNQRWETLNVSVTEVVKRLDSLQQDWLEWERQVRELTTWLDKQEAKLRKCEGKVGHETSVEQAVKMCQTMEDSIDSKQSDITKIQQTGQTLAPLETVLCTVQDLEQSRDGLTILLKEVRALLITALEQWRMYHECLQAVSASLGKAEYCISRVGMATGTLDSLEFQLNKFKDLQAEFTGHRTQLTNLCRLADQLGLVCKSSVCESLDRTVNDLTTRWNNVDYQLRETVTSFEKSWSLWHQFEERHDGIEAWLIEKENECECAMAVPEESDVETDREADRVTERAKQVETCKKLLDELKSYHEIDALRNLVDQLTRHMDGTTANNIASRRRVLSLKQDNLCKALKRFIKTQEADLKMQRQLRDKIQKLLSWLEDATDVINMDDPNRSSDETSIRERMAQLKAVMVEFSGRQSELNSLNEMGYRLSLNRTNAADLSSVNNKWNASFGRVCEKYRRLQGVLLQQQSFAQKCTAWSNFIEETEKNLAVVIAGSYLELLDQQKIYEVFESDIFNRQQILFSIINDGQRMVQDGDLDDPEEFQLQLDQLSEQWQSVIRRTAAKKDDIDKNIRAWNAYYQMLSKMQEWLEEIEEEVKAYDITTAPLQRIRSLADQAKGTQRSVELQETLYLSLNDAGKSLLRNSDSQSAEKLKLELTDVQNSWHQVTTGLRKNMQHLEEVIGEWEGSDALMDELHDWLRSNRKVLSQPLPHQYDELQRGLDRCKEIENSFDATGSRLEKLRHLEGRLQPTVSPDDMAVLSERIALLSKQWEEVHHQTCQRRQQITDRLNEWATFTERYKEFCDWLTQMEVKIVQNGEHSIEDLLAKLTEAYQEEIESAKSSKEQLQELGQRLITASNEARASDIEYKLAKLAERWNHLMELVGARVKKLQGTLTAVQELDQNMGHLRHWLTQMEKQLASPIMYETCDKIEIQAKLQTQQEIQKDIERHSKGVTSVLNLCEMLLHDTDACSSDADNEAIQTAARTLDQRWRAICSSSMERKMKIEETWRLWQRFIDDYTRFDDWLTSSERIASNPHTTSAPFAVIKEEIKKFDMFQRKVQENFTQLEILNKQYRRLAREGRADRTQQLKTMVQQANDRWDDLVRRCSAILRRLRYAQSQKEEFAACKESMHVWLTEMDLQLTNVEHFSESDISVKIKQMMAFQHEIELNRPRLQEIVEHAQVLMQRSDPHDSAFIQEEMDELQRYSVEVFDRVRKFQRKLERLSMAQGSDSSCIPFDYLTVKPKYETTSTETEEDSEGISSRDISPDRDSPSFVSSHRSLTSTASVFSRSSRGSRKEPPAQRSRSNSRSASPSPAHEGHASGRITPASAVSLDWDMYVSGNTQQFSEAPGEETGRFKVENQHIQQAMEDCLMRIEATENALRCRTPTGPEIEDEKEGYDSLVEDCRVSVDVLKRLAMRMPQDDPVLTQQIAAVLNRWEILQADILDKDSRLNQNYKQWHQFRLDLNNLNSWLDEAEVLLSTQETDSPAGDLEGMIRRHREFILGLNARKAIALSINLCSQQFLRPDSRHTQALREELSAMNQRWDRVCGRAADWQKELQLAIMQCEEFHQTTADLMVWLDGIEATVVENEPIDLSADENRLHHQYRVFMKFKRELQSSQPKVSSLKETADQLLVDVESEDCQATRDKLHLISRKITSLLRRCEDNLELLETTIDPTQFELDKPEDQSIAPQRAAFPLQAMGDMMGEFGSTPMLRSGTPVYTMRHFTDAATNTIPEDEVDGAAIVPVAGAPVHRRRSPFISRALRAALPLHLLMLLLLGVACLVPMTEEDYSCTLTNNFARSLQPMLRFTNGPPPI</sequence>
<feature type="compositionally biased region" description="Low complexity" evidence="11">
    <location>
        <begin position="6872"/>
        <end position="6887"/>
    </location>
</feature>
<dbReference type="CDD" id="cd00176">
    <property type="entry name" value="SPEC"/>
    <property type="match status" value="14"/>
</dbReference>
<evidence type="ECO:0000313" key="13">
    <source>
        <dbReference type="Proteomes" id="UP000694845"/>
    </source>
</evidence>
<keyword evidence="7 9" id="KW-0472">Membrane</keyword>
<dbReference type="PANTHER" id="PTHR14514:SF7">
    <property type="entry name" value="KASH DOMAIN-CONTAINING PROTEIN"/>
    <property type="match status" value="1"/>
</dbReference>
<feature type="compositionally biased region" description="Basic residues" evidence="11">
    <location>
        <begin position="2416"/>
        <end position="2426"/>
    </location>
</feature>
<feature type="coiled-coil region" evidence="10">
    <location>
        <begin position="760"/>
        <end position="811"/>
    </location>
</feature>